<organism evidence="2 3">
    <name type="scientific">Usitatibacter palustris</name>
    <dbReference type="NCBI Taxonomy" id="2732487"/>
    <lineage>
        <taxon>Bacteria</taxon>
        <taxon>Pseudomonadati</taxon>
        <taxon>Pseudomonadota</taxon>
        <taxon>Betaproteobacteria</taxon>
        <taxon>Nitrosomonadales</taxon>
        <taxon>Usitatibacteraceae</taxon>
        <taxon>Usitatibacter</taxon>
    </lineage>
</organism>
<dbReference type="KEGG" id="upl:DSM104440_01716"/>
<accession>A0A6M4H5H6</accession>
<evidence type="ECO:0000313" key="2">
    <source>
        <dbReference type="EMBL" id="QJR14901.1"/>
    </source>
</evidence>
<dbReference type="RefSeq" id="WP_171161707.1">
    <property type="nucleotide sequence ID" value="NZ_CP053073.1"/>
</dbReference>
<keyword evidence="1" id="KW-1133">Transmembrane helix</keyword>
<sequence>MGASRESRRPLGVTVAGVAAVIFVACAYKLAVISADLIEMRDWVPTSALVQNLDPTPGLMAGSLHIAYVYTNGQRTCKGSRVNVMENAGASDGDRFRVAFTQGKAITIWVDPDEKCRAVIDRDVPWLAVILLAAGIAVTAGAVLSIRKRGWKLM</sequence>
<dbReference type="PROSITE" id="PS51257">
    <property type="entry name" value="PROKAR_LIPOPROTEIN"/>
    <property type="match status" value="1"/>
</dbReference>
<reference evidence="2 3" key="1">
    <citation type="submission" date="2020-04" db="EMBL/GenBank/DDBJ databases">
        <title>Usitatibacter rugosus gen. nov., sp. nov. and Usitatibacter palustris sp. nov., novel members of Usitatibacteraceae fam. nov. within the order Nitrosomonadales isolated from soil.</title>
        <authorList>
            <person name="Huber K.J."/>
            <person name="Neumann-Schaal M."/>
            <person name="Geppert A."/>
            <person name="Luckner M."/>
            <person name="Wanner G."/>
            <person name="Overmann J."/>
        </authorList>
    </citation>
    <scope>NUCLEOTIDE SEQUENCE [LARGE SCALE GENOMIC DNA]</scope>
    <source>
        <strain evidence="2 3">Swamp67</strain>
    </source>
</reference>
<dbReference type="AlphaFoldDB" id="A0A6M4H5H6"/>
<proteinExistence type="predicted"/>
<keyword evidence="3" id="KW-1185">Reference proteome</keyword>
<keyword evidence="1" id="KW-0472">Membrane</keyword>
<keyword evidence="1" id="KW-0812">Transmembrane</keyword>
<dbReference type="InParanoid" id="A0A6M4H5H6"/>
<evidence type="ECO:0000313" key="3">
    <source>
        <dbReference type="Proteomes" id="UP000503096"/>
    </source>
</evidence>
<dbReference type="Proteomes" id="UP000503096">
    <property type="component" value="Chromosome"/>
</dbReference>
<gene>
    <name evidence="2" type="ORF">DSM104440_01716</name>
</gene>
<evidence type="ECO:0008006" key="4">
    <source>
        <dbReference type="Google" id="ProtNLM"/>
    </source>
</evidence>
<feature type="transmembrane region" description="Helical" evidence="1">
    <location>
        <begin position="12"/>
        <end position="31"/>
    </location>
</feature>
<feature type="transmembrane region" description="Helical" evidence="1">
    <location>
        <begin position="124"/>
        <end position="146"/>
    </location>
</feature>
<evidence type="ECO:0000256" key="1">
    <source>
        <dbReference type="SAM" id="Phobius"/>
    </source>
</evidence>
<protein>
    <recommendedName>
        <fullName evidence="4">DUF3592 domain-containing protein</fullName>
    </recommendedName>
</protein>
<name>A0A6M4H5H6_9PROT</name>
<dbReference type="EMBL" id="CP053073">
    <property type="protein sequence ID" value="QJR14901.1"/>
    <property type="molecule type" value="Genomic_DNA"/>
</dbReference>